<sequence>MKQRLDGCLTGERVVLEPISIDHVAAMSLAVADGELWNLWYASAPHPDDMKQYVEAALEDESRGDSLVFVVRDKSSGQIVGTTRILAWDQPNRRLEIGHTWYSVKAQKTFVNTESKLLLLTYAFETLDVMAVEFRTHWCNQTSREAITRIGAKQDGILRNHKLLPDGSIRDTVVYSIIDREWPEVKHNLKVLQQQYVEHLST</sequence>
<dbReference type="PANTHER" id="PTHR43610">
    <property type="entry name" value="BLL6696 PROTEIN"/>
    <property type="match status" value="1"/>
</dbReference>
<dbReference type="Proteomes" id="UP000613743">
    <property type="component" value="Unassembled WGS sequence"/>
</dbReference>
<dbReference type="EMBL" id="BMPZ01000005">
    <property type="protein sequence ID" value="GGI84532.1"/>
    <property type="molecule type" value="Genomic_DNA"/>
</dbReference>
<accession>A0A917JSA0</accession>
<organism evidence="2 3">
    <name type="scientific">Shewanella gelidii</name>
    <dbReference type="NCBI Taxonomy" id="1642821"/>
    <lineage>
        <taxon>Bacteria</taxon>
        <taxon>Pseudomonadati</taxon>
        <taxon>Pseudomonadota</taxon>
        <taxon>Gammaproteobacteria</taxon>
        <taxon>Alteromonadales</taxon>
        <taxon>Shewanellaceae</taxon>
        <taxon>Shewanella</taxon>
    </lineage>
</organism>
<evidence type="ECO:0000259" key="1">
    <source>
        <dbReference type="Pfam" id="PF13302"/>
    </source>
</evidence>
<gene>
    <name evidence="2" type="ORF">GCM10009332_22280</name>
</gene>
<reference evidence="2" key="2">
    <citation type="submission" date="2020-09" db="EMBL/GenBank/DDBJ databases">
        <authorList>
            <person name="Sun Q."/>
            <person name="Ohkuma M."/>
        </authorList>
    </citation>
    <scope>NUCLEOTIDE SEQUENCE</scope>
    <source>
        <strain evidence="2">JCM 30804</strain>
    </source>
</reference>
<proteinExistence type="predicted"/>
<dbReference type="RefSeq" id="WP_188920888.1">
    <property type="nucleotide sequence ID" value="NZ_BMPZ01000005.1"/>
</dbReference>
<dbReference type="AlphaFoldDB" id="A0A917JSA0"/>
<dbReference type="GO" id="GO:0016747">
    <property type="term" value="F:acyltransferase activity, transferring groups other than amino-acyl groups"/>
    <property type="evidence" value="ECO:0007669"/>
    <property type="project" value="InterPro"/>
</dbReference>
<dbReference type="InterPro" id="IPR016181">
    <property type="entry name" value="Acyl_CoA_acyltransferase"/>
</dbReference>
<evidence type="ECO:0000313" key="2">
    <source>
        <dbReference type="EMBL" id="GGI84532.1"/>
    </source>
</evidence>
<name>A0A917JSA0_9GAMM</name>
<dbReference type="SUPFAM" id="SSF55729">
    <property type="entry name" value="Acyl-CoA N-acyltransferases (Nat)"/>
    <property type="match status" value="1"/>
</dbReference>
<reference evidence="2" key="1">
    <citation type="journal article" date="2014" name="Int. J. Syst. Evol. Microbiol.">
        <title>Complete genome sequence of Corynebacterium casei LMG S-19264T (=DSM 44701T), isolated from a smear-ripened cheese.</title>
        <authorList>
            <consortium name="US DOE Joint Genome Institute (JGI-PGF)"/>
            <person name="Walter F."/>
            <person name="Albersmeier A."/>
            <person name="Kalinowski J."/>
            <person name="Ruckert C."/>
        </authorList>
    </citation>
    <scope>NUCLEOTIDE SEQUENCE</scope>
    <source>
        <strain evidence="2">JCM 30804</strain>
    </source>
</reference>
<dbReference type="PANTHER" id="PTHR43610:SF1">
    <property type="entry name" value="N-ACETYLTRANSFERASE DOMAIN-CONTAINING PROTEIN"/>
    <property type="match status" value="1"/>
</dbReference>
<comment type="caution">
    <text evidence="2">The sequence shown here is derived from an EMBL/GenBank/DDBJ whole genome shotgun (WGS) entry which is preliminary data.</text>
</comment>
<evidence type="ECO:0000313" key="3">
    <source>
        <dbReference type="Proteomes" id="UP000613743"/>
    </source>
</evidence>
<feature type="domain" description="N-acetyltransferase" evidence="1">
    <location>
        <begin position="13"/>
        <end position="153"/>
    </location>
</feature>
<dbReference type="Gene3D" id="3.40.630.30">
    <property type="match status" value="1"/>
</dbReference>
<protein>
    <submittedName>
        <fullName evidence="2">GCN5 family N-acetyltransferase</fullName>
    </submittedName>
</protein>
<dbReference type="Pfam" id="PF13302">
    <property type="entry name" value="Acetyltransf_3"/>
    <property type="match status" value="1"/>
</dbReference>
<dbReference type="InterPro" id="IPR000182">
    <property type="entry name" value="GNAT_dom"/>
</dbReference>
<keyword evidence="3" id="KW-1185">Reference proteome</keyword>